<dbReference type="RefSeq" id="WP_344090045.1">
    <property type="nucleotide sequence ID" value="NZ_BAAAHB010000026.1"/>
</dbReference>
<organism evidence="2 3">
    <name type="scientific">Streptomyces stramineus</name>
    <dbReference type="NCBI Taxonomy" id="173861"/>
    <lineage>
        <taxon>Bacteria</taxon>
        <taxon>Bacillati</taxon>
        <taxon>Actinomycetota</taxon>
        <taxon>Actinomycetes</taxon>
        <taxon>Kitasatosporales</taxon>
        <taxon>Streptomycetaceae</taxon>
        <taxon>Streptomyces</taxon>
    </lineage>
</organism>
<comment type="caution">
    <text evidence="2">The sequence shown here is derived from an EMBL/GenBank/DDBJ whole genome shotgun (WGS) entry which is preliminary data.</text>
</comment>
<dbReference type="Proteomes" id="UP001499895">
    <property type="component" value="Unassembled WGS sequence"/>
</dbReference>
<feature type="region of interest" description="Disordered" evidence="1">
    <location>
        <begin position="1"/>
        <end position="21"/>
    </location>
</feature>
<protein>
    <submittedName>
        <fullName evidence="2">Uncharacterized protein</fullName>
    </submittedName>
</protein>
<reference evidence="3" key="1">
    <citation type="journal article" date="2019" name="Int. J. Syst. Evol. Microbiol.">
        <title>The Global Catalogue of Microorganisms (GCM) 10K type strain sequencing project: providing services to taxonomists for standard genome sequencing and annotation.</title>
        <authorList>
            <consortium name="The Broad Institute Genomics Platform"/>
            <consortium name="The Broad Institute Genome Sequencing Center for Infectious Disease"/>
            <person name="Wu L."/>
            <person name="Ma J."/>
        </authorList>
    </citation>
    <scope>NUCLEOTIDE SEQUENCE [LARGE SCALE GENOMIC DNA]</scope>
    <source>
        <strain evidence="3">JCM 10649</strain>
    </source>
</reference>
<evidence type="ECO:0000313" key="3">
    <source>
        <dbReference type="Proteomes" id="UP001499895"/>
    </source>
</evidence>
<proteinExistence type="predicted"/>
<gene>
    <name evidence="2" type="ORF">GCM10009544_28040</name>
</gene>
<keyword evidence="3" id="KW-1185">Reference proteome</keyword>
<evidence type="ECO:0000313" key="2">
    <source>
        <dbReference type="EMBL" id="GAA0464091.1"/>
    </source>
</evidence>
<dbReference type="EMBL" id="BAAAHB010000026">
    <property type="protein sequence ID" value="GAA0464091.1"/>
    <property type="molecule type" value="Genomic_DNA"/>
</dbReference>
<accession>A0ABP3JXE1</accession>
<sequence length="111" mass="12199">MSAQPAEAYPTRSPYRIESDEGPQSIAELKAALAPWPEHLMAFTARLEAAEFSKLRGLIAEYRMVWLSLVHPVLREATANSQGGSAGAVPWDEVMADYDPETFELLPGARP</sequence>
<name>A0ABP3JXE1_9ACTN</name>
<evidence type="ECO:0000256" key="1">
    <source>
        <dbReference type="SAM" id="MobiDB-lite"/>
    </source>
</evidence>